<proteinExistence type="predicted"/>
<dbReference type="EMBL" id="LXHC01000022">
    <property type="protein sequence ID" value="OAU95653.1"/>
    <property type="molecule type" value="Genomic_DNA"/>
</dbReference>
<evidence type="ECO:0000313" key="2">
    <source>
        <dbReference type="EMBL" id="OAU95653.1"/>
    </source>
</evidence>
<comment type="caution">
    <text evidence="2">The sequence shown here is derived from an EMBL/GenBank/DDBJ whole genome shotgun (WGS) entry which is preliminary data.</text>
</comment>
<evidence type="ECO:0000313" key="3">
    <source>
        <dbReference type="Proteomes" id="UP000078228"/>
    </source>
</evidence>
<reference evidence="2 3" key="1">
    <citation type="journal article" date="2016" name="Genome Biol. Evol.">
        <title>Comparative Genomic Analyses of the Moraxella catarrhalis Serosensitive and Seroresistant Lineages Demonstrate Their Independent Evolution.</title>
        <authorList>
            <person name="Earl J.P."/>
            <person name="de Vries S.P."/>
            <person name="Ahmed A."/>
            <person name="Powell E."/>
            <person name="Schultz M.P."/>
            <person name="Hermans P.W."/>
            <person name="Hill D.J."/>
            <person name="Zhou Z."/>
            <person name="Constantinidou C.I."/>
            <person name="Hu F.Z."/>
            <person name="Bootsma H.J."/>
            <person name="Ehrlich G.D."/>
        </authorList>
    </citation>
    <scope>NUCLEOTIDE SEQUENCE [LARGE SCALE GENOMIC DNA]</scope>
    <source>
        <strain evidence="2 3">Z7542</strain>
    </source>
</reference>
<dbReference type="eggNOG" id="COG3861">
    <property type="taxonomic scope" value="Bacteria"/>
</dbReference>
<dbReference type="AlphaFoldDB" id="A0A198UGT5"/>
<dbReference type="PANTHER" id="PTHR38463:SF1">
    <property type="entry name" value="STRESS RESPONSE PROTEIN YSNF"/>
    <property type="match status" value="1"/>
</dbReference>
<sequence length="168" mass="19054">MKTPHTIDDTQTLELLEERAEVQKQRVNTGKVILSKKIRTRTVNIPITLTEEHLVITYQQDDTSLAGHERPSNDDDLVNIIDNTKATHAKITINGQVCSLTPDTPIEMLLYCETATVTKTAHAIEDIHLNTQTIQREHVFTTKLQKEVLDIQEGENLVIQNDDLDYAK</sequence>
<feature type="domain" description="DUF2382" evidence="1">
    <location>
        <begin position="103"/>
        <end position="151"/>
    </location>
</feature>
<evidence type="ECO:0000259" key="1">
    <source>
        <dbReference type="Pfam" id="PF09557"/>
    </source>
</evidence>
<feature type="domain" description="DUF2382" evidence="1">
    <location>
        <begin position="13"/>
        <end position="76"/>
    </location>
</feature>
<protein>
    <recommendedName>
        <fullName evidence="1">DUF2382 domain-containing protein</fullName>
    </recommendedName>
</protein>
<name>A0A198UGT5_MORCA</name>
<dbReference type="PANTHER" id="PTHR38463">
    <property type="entry name" value="STRESS RESPONSE PROTEIN YSNF"/>
    <property type="match status" value="1"/>
</dbReference>
<dbReference type="OrthoDB" id="6649126at2"/>
<gene>
    <name evidence="2" type="ORF">AO384_1259</name>
</gene>
<organism evidence="2 3">
    <name type="scientific">Moraxella catarrhalis</name>
    <name type="common">Branhamella catarrhalis</name>
    <dbReference type="NCBI Taxonomy" id="480"/>
    <lineage>
        <taxon>Bacteria</taxon>
        <taxon>Pseudomonadati</taxon>
        <taxon>Pseudomonadota</taxon>
        <taxon>Gammaproteobacteria</taxon>
        <taxon>Moraxellales</taxon>
        <taxon>Moraxellaceae</taxon>
        <taxon>Moraxella</taxon>
    </lineage>
</organism>
<dbReference type="Pfam" id="PF09557">
    <property type="entry name" value="DUF2382"/>
    <property type="match status" value="2"/>
</dbReference>
<keyword evidence="3" id="KW-1185">Reference proteome</keyword>
<dbReference type="InterPro" id="IPR052967">
    <property type="entry name" value="Stress_Response_Assoc"/>
</dbReference>
<dbReference type="Proteomes" id="UP000078228">
    <property type="component" value="Unassembled WGS sequence"/>
</dbReference>
<dbReference type="RefSeq" id="WP_064611033.1">
    <property type="nucleotide sequence ID" value="NZ_LXHB01000078.1"/>
</dbReference>
<dbReference type="InterPro" id="IPR019060">
    <property type="entry name" value="DUF2382"/>
</dbReference>
<accession>A0A198UGT5</accession>
<dbReference type="PATRIC" id="fig|480.237.peg.1076"/>